<evidence type="ECO:0000313" key="2">
    <source>
        <dbReference type="EMBL" id="OBR62381.1"/>
    </source>
</evidence>
<comment type="caution">
    <text evidence="2">The sequence shown here is derived from an EMBL/GenBank/DDBJ whole genome shotgun (WGS) entry which is preliminary data.</text>
</comment>
<organism evidence="2 3">
    <name type="scientific">Paenibacillus oryzae</name>
    <dbReference type="NCBI Taxonomy" id="1844972"/>
    <lineage>
        <taxon>Bacteria</taxon>
        <taxon>Bacillati</taxon>
        <taxon>Bacillota</taxon>
        <taxon>Bacilli</taxon>
        <taxon>Bacillales</taxon>
        <taxon>Paenibacillaceae</taxon>
        <taxon>Paenibacillus</taxon>
    </lineage>
</organism>
<gene>
    <name evidence="2" type="ORF">A7K91_01825</name>
</gene>
<feature type="compositionally biased region" description="Basic and acidic residues" evidence="1">
    <location>
        <begin position="26"/>
        <end position="38"/>
    </location>
</feature>
<protein>
    <submittedName>
        <fullName evidence="2">Uncharacterized protein</fullName>
    </submittedName>
</protein>
<dbReference type="RefSeq" id="WP_068687241.1">
    <property type="nucleotide sequence ID" value="NZ_LYPA01000080.1"/>
</dbReference>
<reference evidence="2 3" key="1">
    <citation type="submission" date="2016-05" db="EMBL/GenBank/DDBJ databases">
        <title>Paenibacillus oryzae. sp. nov., isolated from the rice root.</title>
        <authorList>
            <person name="Zhang J."/>
            <person name="Zhang X."/>
        </authorList>
    </citation>
    <scope>NUCLEOTIDE SEQUENCE [LARGE SCALE GENOMIC DNA]</scope>
    <source>
        <strain evidence="2 3">1DrF-4</strain>
    </source>
</reference>
<dbReference type="AlphaFoldDB" id="A0A1A5Y9S7"/>
<sequence length="104" mass="11797">MKKWKWTIPQQDGRQKGSSKAHGIKHGGEASEVDRSGGTEEALAGAHGQHAPQERRYSKRQLLASRRWSSREKNQLQALLQDSELYTVAEAELAVQTFKNRRVE</sequence>
<feature type="region of interest" description="Disordered" evidence="1">
    <location>
        <begin position="1"/>
        <end position="60"/>
    </location>
</feature>
<keyword evidence="3" id="KW-1185">Reference proteome</keyword>
<dbReference type="OrthoDB" id="2638316at2"/>
<dbReference type="EMBL" id="LYPA01000080">
    <property type="protein sequence ID" value="OBR62381.1"/>
    <property type="molecule type" value="Genomic_DNA"/>
</dbReference>
<name>A0A1A5Y9S7_9BACL</name>
<evidence type="ECO:0000256" key="1">
    <source>
        <dbReference type="SAM" id="MobiDB-lite"/>
    </source>
</evidence>
<evidence type="ECO:0000313" key="3">
    <source>
        <dbReference type="Proteomes" id="UP000092024"/>
    </source>
</evidence>
<dbReference type="STRING" id="1844972.A7K91_01825"/>
<dbReference type="Proteomes" id="UP000092024">
    <property type="component" value="Unassembled WGS sequence"/>
</dbReference>
<proteinExistence type="predicted"/>
<accession>A0A1A5Y9S7</accession>